<dbReference type="PANTHER" id="PTHR30015">
    <property type="entry name" value="MRR RESTRICTION SYSTEM PROTEIN"/>
    <property type="match status" value="1"/>
</dbReference>
<feature type="domain" description="Restriction endonuclease type IV Mrr" evidence="2">
    <location>
        <begin position="52"/>
        <end position="174"/>
    </location>
</feature>
<evidence type="ECO:0000256" key="1">
    <source>
        <dbReference type="SAM" id="Phobius"/>
    </source>
</evidence>
<name>A0A343TGH2_9EURY</name>
<gene>
    <name evidence="3" type="ORF">AArcSl_0543</name>
</gene>
<keyword evidence="3" id="KW-0378">Hydrolase</keyword>
<proteinExistence type="predicted"/>
<evidence type="ECO:0000313" key="4">
    <source>
        <dbReference type="Proteomes" id="UP000263012"/>
    </source>
</evidence>
<protein>
    <submittedName>
        <fullName evidence="3">Restriction endonuclease</fullName>
    </submittedName>
</protein>
<dbReference type="PANTHER" id="PTHR30015:SF7">
    <property type="entry name" value="TYPE IV METHYL-DIRECTED RESTRICTION ENZYME ECOKMRR"/>
    <property type="match status" value="1"/>
</dbReference>
<reference evidence="4" key="1">
    <citation type="submission" date="2017-11" db="EMBL/GenBank/DDBJ databases">
        <title>Phenotypic and genomic properties of facultatively anaerobic sulfur-reducing natronoarchaea from hypersaline soda lakes.</title>
        <authorList>
            <person name="Sorokin D.Y."/>
            <person name="Kublanov I.V."/>
            <person name="Roman P."/>
            <person name="Sinninghe Damste J.S."/>
            <person name="Golyshin P.N."/>
            <person name="Rojo D."/>
            <person name="Ciordia S."/>
            <person name="Mena M.D.C."/>
            <person name="Ferrer M."/>
            <person name="Messina E."/>
            <person name="Smedile F."/>
            <person name="La Spada G."/>
            <person name="La Cono V."/>
            <person name="Yakimov M.M."/>
        </authorList>
    </citation>
    <scope>NUCLEOTIDE SEQUENCE [LARGE SCALE GENOMIC DNA]</scope>
    <source>
        <strain evidence="4">AArc-Sl</strain>
    </source>
</reference>
<dbReference type="InterPro" id="IPR007560">
    <property type="entry name" value="Restrct_endonuc_IV_Mrr"/>
</dbReference>
<accession>A0A343TGH2</accession>
<evidence type="ECO:0000259" key="2">
    <source>
        <dbReference type="Pfam" id="PF04471"/>
    </source>
</evidence>
<keyword evidence="1" id="KW-1133">Transmembrane helix</keyword>
<keyword evidence="4" id="KW-1185">Reference proteome</keyword>
<dbReference type="Proteomes" id="UP000263012">
    <property type="component" value="Chromosome"/>
</dbReference>
<dbReference type="GO" id="GO:0015666">
    <property type="term" value="F:restriction endodeoxyribonuclease activity"/>
    <property type="evidence" value="ECO:0007669"/>
    <property type="project" value="TreeGrafter"/>
</dbReference>
<keyword evidence="1" id="KW-0812">Transmembrane</keyword>
<dbReference type="InterPro" id="IPR011856">
    <property type="entry name" value="tRNA_endonuc-like_dom_sf"/>
</dbReference>
<dbReference type="Pfam" id="PF04471">
    <property type="entry name" value="Mrr_cat"/>
    <property type="match status" value="1"/>
</dbReference>
<dbReference type="RefSeq" id="WP_394337312.1">
    <property type="nucleotide sequence ID" value="NZ_CP025066.1"/>
</dbReference>
<sequence length="508" mass="56444">MFIGTGHFWPPRGDRAGDATFYTEGIERPRRDTNEWIQGGAHAEPSPPMTLLDELSGFEFEELMVDVFRHQGYDEVRQAVRTADEGRDVTMIDRSGDGPPTGVVVECKHTDTVGRPVVQKLHSAVKTYDFDGPKRGMVATTGRFTGPAEEYARRVSDAPGDVDIHLLDGRKLREIGEGIGMDLKNGRIEVLCEETLSPPREREAVRRVRESADRVSNLEPDSAIQPEIGMQLFPALVIDTEVTAVFETSVGVIHAIDDQDRFLVRADREGPGILTDRVEQFVIGGLGGAVPIDDVRERAGSGDVPPLRSVERFWLTETEYRDWAVERQRDRYETTVRYTGDNNVTYERTCTPNRSDVVVTDIEPVYVPHVKATAELGEYAYDHASFASDDDAVVLENEYDNCVRCGQTSEEPTFGDGALTFCENCGSINCGEHVRTERLVDEPVCTGCSVTGTFFFAEKHFYDEENLETFSEEYAAMPFYRKPLENPKLVAAAAVALVVLLAIAVGTV</sequence>
<evidence type="ECO:0000313" key="3">
    <source>
        <dbReference type="EMBL" id="AUX08194.1"/>
    </source>
</evidence>
<dbReference type="EMBL" id="CP025066">
    <property type="protein sequence ID" value="AUX08194.1"/>
    <property type="molecule type" value="Genomic_DNA"/>
</dbReference>
<keyword evidence="1" id="KW-0472">Membrane</keyword>
<dbReference type="InterPro" id="IPR052906">
    <property type="entry name" value="Type_IV_Methyl-Rstrct_Enzyme"/>
</dbReference>
<dbReference type="SUPFAM" id="SSF52980">
    <property type="entry name" value="Restriction endonuclease-like"/>
    <property type="match status" value="1"/>
</dbReference>
<dbReference type="InterPro" id="IPR011335">
    <property type="entry name" value="Restrct_endonuc-II-like"/>
</dbReference>
<dbReference type="GO" id="GO:0009307">
    <property type="term" value="P:DNA restriction-modification system"/>
    <property type="evidence" value="ECO:0007669"/>
    <property type="project" value="InterPro"/>
</dbReference>
<feature type="transmembrane region" description="Helical" evidence="1">
    <location>
        <begin position="489"/>
        <end position="507"/>
    </location>
</feature>
<dbReference type="KEGG" id="hdf:AArcSl_0543"/>
<dbReference type="Gene3D" id="3.40.1350.10">
    <property type="match status" value="1"/>
</dbReference>
<keyword evidence="3" id="KW-0255">Endonuclease</keyword>
<dbReference type="GeneID" id="37876880"/>
<dbReference type="GO" id="GO:0003677">
    <property type="term" value="F:DNA binding"/>
    <property type="evidence" value="ECO:0007669"/>
    <property type="project" value="InterPro"/>
</dbReference>
<keyword evidence="3" id="KW-0540">Nuclease</keyword>
<organism evidence="3 4">
    <name type="scientific">Halalkaliarchaeum desulfuricum</name>
    <dbReference type="NCBI Taxonomy" id="2055893"/>
    <lineage>
        <taxon>Archaea</taxon>
        <taxon>Methanobacteriati</taxon>
        <taxon>Methanobacteriota</taxon>
        <taxon>Stenosarchaea group</taxon>
        <taxon>Halobacteria</taxon>
        <taxon>Halobacteriales</taxon>
        <taxon>Haloferacaceae</taxon>
        <taxon>Halalkaliarchaeum</taxon>
    </lineage>
</organism>
<dbReference type="AlphaFoldDB" id="A0A343TGH2"/>